<protein>
    <submittedName>
        <fullName evidence="2">Uncharacterized conserved protein YdhG, YjbR/CyaY-like superfamily, DUF1801 family</fullName>
    </submittedName>
</protein>
<dbReference type="SUPFAM" id="SSF159888">
    <property type="entry name" value="YdhG-like"/>
    <property type="match status" value="1"/>
</dbReference>
<evidence type="ECO:0000313" key="3">
    <source>
        <dbReference type="Proteomes" id="UP000198701"/>
    </source>
</evidence>
<reference evidence="2 3" key="1">
    <citation type="submission" date="2016-10" db="EMBL/GenBank/DDBJ databases">
        <authorList>
            <person name="de Groot N.N."/>
        </authorList>
    </citation>
    <scope>NUCLEOTIDE SEQUENCE [LARGE SCALE GENOMIC DNA]</scope>
    <source>
        <strain evidence="2 3">CGMCC 1.5382</strain>
    </source>
</reference>
<dbReference type="Proteomes" id="UP000198701">
    <property type="component" value="Unassembled WGS sequence"/>
</dbReference>
<name>A0A1G8WYG0_9MICO</name>
<dbReference type="STRING" id="386301.SAMN05216282_10127"/>
<evidence type="ECO:0000313" key="2">
    <source>
        <dbReference type="EMBL" id="SDJ83422.1"/>
    </source>
</evidence>
<organism evidence="2 3">
    <name type="scientific">Cryobacterium psychrotolerans</name>
    <dbReference type="NCBI Taxonomy" id="386301"/>
    <lineage>
        <taxon>Bacteria</taxon>
        <taxon>Bacillati</taxon>
        <taxon>Actinomycetota</taxon>
        <taxon>Actinomycetes</taxon>
        <taxon>Micrococcales</taxon>
        <taxon>Microbacteriaceae</taxon>
        <taxon>Cryobacterium</taxon>
    </lineage>
</organism>
<proteinExistence type="predicted"/>
<dbReference type="EMBL" id="FNFU01000001">
    <property type="protein sequence ID" value="SDJ83422.1"/>
    <property type="molecule type" value="Genomic_DNA"/>
</dbReference>
<dbReference type="Pfam" id="PF08818">
    <property type="entry name" value="DUF1801"/>
    <property type="match status" value="1"/>
</dbReference>
<evidence type="ECO:0000259" key="1">
    <source>
        <dbReference type="Pfam" id="PF08818"/>
    </source>
</evidence>
<dbReference type="RefSeq" id="WP_092321067.1">
    <property type="nucleotide sequence ID" value="NZ_FNFU01000001.1"/>
</dbReference>
<keyword evidence="3" id="KW-1185">Reference proteome</keyword>
<dbReference type="OrthoDB" id="3236524at2"/>
<dbReference type="Gene3D" id="3.90.1150.200">
    <property type="match status" value="1"/>
</dbReference>
<feature type="domain" description="YdhG-like" evidence="1">
    <location>
        <begin position="19"/>
        <end position="110"/>
    </location>
</feature>
<dbReference type="InterPro" id="IPR014922">
    <property type="entry name" value="YdhG-like"/>
</dbReference>
<dbReference type="AlphaFoldDB" id="A0A1G8WYG0"/>
<gene>
    <name evidence="2" type="ORF">SAMN05216282_10127</name>
</gene>
<accession>A0A1G8WYG0</accession>
<sequence length="117" mass="12752">MSGSDDVDEYLTGVPLEFRGALQELRETIQRLDPEATERISYRIPTFFDHGMLVGFGAQSTGCSFYTLRPGLVSSLGEELAGFDASGGTIRFTPSHPLPESLVRTIVANRLADNRSA</sequence>